<dbReference type="SUPFAM" id="SSF48295">
    <property type="entry name" value="TrpR-like"/>
    <property type="match status" value="1"/>
</dbReference>
<reference evidence="1" key="1">
    <citation type="submission" date="2010-04" db="EMBL/GenBank/DDBJ databases">
        <title>Complete sequence of Thiomonas intermedia K12.</title>
        <authorList>
            <consortium name="US DOE Joint Genome Institute"/>
            <person name="Lucas S."/>
            <person name="Copeland A."/>
            <person name="Lapidus A."/>
            <person name="Cheng J.-F."/>
            <person name="Bruce D."/>
            <person name="Goodwin L."/>
            <person name="Pitluck S."/>
            <person name="Davenport K."/>
            <person name="Detter J.C."/>
            <person name="Han C."/>
            <person name="Tapia R."/>
            <person name="Land M."/>
            <person name="Hauser L."/>
            <person name="Kyrpides N."/>
            <person name="Ovchinnikova G."/>
            <person name="Kerfeld C.A."/>
            <person name="Cannon G.C."/>
            <person name="Heinhorst S."/>
            <person name="Woyke T."/>
        </authorList>
    </citation>
    <scope>NUCLEOTIDE SEQUENCE [LARGE SCALE GENOMIC DNA]</scope>
    <source>
        <strain evidence="1">K12</strain>
    </source>
</reference>
<accession>D5WYR9</accession>
<name>D5WYR9_THIK1</name>
<dbReference type="AlphaFoldDB" id="D5WYR9"/>
<dbReference type="STRING" id="75379.Tint_2906"/>
<dbReference type="eggNOG" id="COG2963">
    <property type="taxonomic scope" value="Bacteria"/>
</dbReference>
<protein>
    <recommendedName>
        <fullName evidence="2">Transposase IS3/IS911 family protein</fullName>
    </recommendedName>
</protein>
<organism evidence="1">
    <name type="scientific">Thiomonas intermedia (strain K12)</name>
    <name type="common">Thiobacillus intermedius</name>
    <dbReference type="NCBI Taxonomy" id="75379"/>
    <lineage>
        <taxon>Bacteria</taxon>
        <taxon>Pseudomonadati</taxon>
        <taxon>Pseudomonadota</taxon>
        <taxon>Betaproteobacteria</taxon>
        <taxon>Burkholderiales</taxon>
        <taxon>Thiomonas</taxon>
    </lineage>
</organism>
<gene>
    <name evidence="1" type="ordered locus">Tint_2906</name>
</gene>
<dbReference type="KEGG" id="tin:Tint_2906"/>
<proteinExistence type="predicted"/>
<dbReference type="BioCyc" id="TINT75379:TINT_RS14570-MONOMER"/>
<dbReference type="HOGENOM" id="CLU_027402_36_5_4"/>
<dbReference type="InterPro" id="IPR010921">
    <property type="entry name" value="Trp_repressor/repl_initiator"/>
</dbReference>
<evidence type="ECO:0000313" key="1">
    <source>
        <dbReference type="EMBL" id="ADG32246.1"/>
    </source>
</evidence>
<dbReference type="Gene3D" id="1.10.10.10">
    <property type="entry name" value="Winged helix-like DNA-binding domain superfamily/Winged helix DNA-binding domain"/>
    <property type="match status" value="1"/>
</dbReference>
<dbReference type="GO" id="GO:0043565">
    <property type="term" value="F:sequence-specific DNA binding"/>
    <property type="evidence" value="ECO:0007669"/>
    <property type="project" value="InterPro"/>
</dbReference>
<dbReference type="InterPro" id="IPR036388">
    <property type="entry name" value="WH-like_DNA-bd_sf"/>
</dbReference>
<sequence length="68" mass="7790">MMNNKPTSGRRQRRVHSPEFKAKVALAALREDKTLAELSQQYALHPTQITEWKRQLLEYAADGCMTSS</sequence>
<dbReference type="EMBL" id="CP002021">
    <property type="protein sequence ID" value="ADG32246.1"/>
    <property type="molecule type" value="Genomic_DNA"/>
</dbReference>
<evidence type="ECO:0008006" key="2">
    <source>
        <dbReference type="Google" id="ProtNLM"/>
    </source>
</evidence>